<dbReference type="EMBL" id="BMFU01000011">
    <property type="protein sequence ID" value="GGH67955.1"/>
    <property type="molecule type" value="Genomic_DNA"/>
</dbReference>
<organism evidence="1 2">
    <name type="scientific">Paenibacillus silvae</name>
    <dbReference type="NCBI Taxonomy" id="1325358"/>
    <lineage>
        <taxon>Bacteria</taxon>
        <taxon>Bacillati</taxon>
        <taxon>Bacillota</taxon>
        <taxon>Bacilli</taxon>
        <taxon>Bacillales</taxon>
        <taxon>Paenibacillaceae</taxon>
        <taxon>Paenibacillus</taxon>
    </lineage>
</organism>
<dbReference type="RefSeq" id="WP_188594312.1">
    <property type="nucleotide sequence ID" value="NZ_BMFU01000011.1"/>
</dbReference>
<evidence type="ECO:0000313" key="2">
    <source>
        <dbReference type="Proteomes" id="UP000652153"/>
    </source>
</evidence>
<accession>A0ABQ1ZLE5</accession>
<protein>
    <submittedName>
        <fullName evidence="1">Uncharacterized protein</fullName>
    </submittedName>
</protein>
<name>A0ABQ1ZLE5_9BACL</name>
<keyword evidence="2" id="KW-1185">Reference proteome</keyword>
<comment type="caution">
    <text evidence="1">The sequence shown here is derived from an EMBL/GenBank/DDBJ whole genome shotgun (WGS) entry which is preliminary data.</text>
</comment>
<dbReference type="Proteomes" id="UP000652153">
    <property type="component" value="Unassembled WGS sequence"/>
</dbReference>
<sequence length="103" mass="11949">MELWTELLKMGFSEIENEVVSRLRANEPVYRQLGEQRSLLLQQHPLLQNVSEGNRALFPSQVDYEAWLLSKALGDELDQMERAAIYMQGHADCYSYFKKIGVL</sequence>
<reference evidence="2" key="1">
    <citation type="journal article" date="2019" name="Int. J. Syst. Evol. Microbiol.">
        <title>The Global Catalogue of Microorganisms (GCM) 10K type strain sequencing project: providing services to taxonomists for standard genome sequencing and annotation.</title>
        <authorList>
            <consortium name="The Broad Institute Genomics Platform"/>
            <consortium name="The Broad Institute Genome Sequencing Center for Infectious Disease"/>
            <person name="Wu L."/>
            <person name="Ma J."/>
        </authorList>
    </citation>
    <scope>NUCLEOTIDE SEQUENCE [LARGE SCALE GENOMIC DNA]</scope>
    <source>
        <strain evidence="2">CGMCC 1.12770</strain>
    </source>
</reference>
<gene>
    <name evidence="1" type="ORF">GCM10008014_49950</name>
</gene>
<evidence type="ECO:0000313" key="1">
    <source>
        <dbReference type="EMBL" id="GGH67955.1"/>
    </source>
</evidence>
<proteinExistence type="predicted"/>